<dbReference type="GO" id="GO:0006397">
    <property type="term" value="P:mRNA processing"/>
    <property type="evidence" value="ECO:0007669"/>
    <property type="project" value="UniProtKB-KW"/>
</dbReference>
<keyword evidence="5" id="KW-1185">Reference proteome</keyword>
<dbReference type="SUPFAM" id="SSF101233">
    <property type="entry name" value="PWI domain"/>
    <property type="match status" value="1"/>
</dbReference>
<dbReference type="PROSITE" id="PS51025">
    <property type="entry name" value="PWI"/>
    <property type="match status" value="1"/>
</dbReference>
<feature type="compositionally biased region" description="Polar residues" evidence="2">
    <location>
        <begin position="351"/>
        <end position="378"/>
    </location>
</feature>
<dbReference type="GO" id="GO:0048024">
    <property type="term" value="P:regulation of mRNA splicing, via spliceosome"/>
    <property type="evidence" value="ECO:0007669"/>
    <property type="project" value="TreeGrafter"/>
</dbReference>
<reference evidence="4" key="1">
    <citation type="journal article" date="2020" name="Fungal Divers.">
        <title>Resolving the Mortierellaceae phylogeny through synthesis of multi-gene phylogenetics and phylogenomics.</title>
        <authorList>
            <person name="Vandepol N."/>
            <person name="Liber J."/>
            <person name="Desiro A."/>
            <person name="Na H."/>
            <person name="Kennedy M."/>
            <person name="Barry K."/>
            <person name="Grigoriev I.V."/>
            <person name="Miller A.N."/>
            <person name="O'Donnell K."/>
            <person name="Stajich J.E."/>
            <person name="Bonito G."/>
        </authorList>
    </citation>
    <scope>NUCLEOTIDE SEQUENCE</scope>
    <source>
        <strain evidence="4">NVP1</strain>
    </source>
</reference>
<feature type="compositionally biased region" description="Basic and acidic residues" evidence="2">
    <location>
        <begin position="186"/>
        <end position="278"/>
    </location>
</feature>
<dbReference type="Gene3D" id="1.20.1390.10">
    <property type="entry name" value="PWI domain"/>
    <property type="match status" value="1"/>
</dbReference>
<dbReference type="InterPro" id="IPR002483">
    <property type="entry name" value="PWI_dom"/>
</dbReference>
<feature type="compositionally biased region" description="Basic and acidic residues" evidence="2">
    <location>
        <begin position="332"/>
        <end position="341"/>
    </location>
</feature>
<dbReference type="PANTHER" id="PTHR23148">
    <property type="entry name" value="SERINE/ARGININE REGULATED NUCLEAR MATRIX PROTEIN"/>
    <property type="match status" value="1"/>
</dbReference>
<dbReference type="EMBL" id="JAAAUY010000949">
    <property type="protein sequence ID" value="KAF9325275.1"/>
    <property type="molecule type" value="Genomic_DNA"/>
</dbReference>
<evidence type="ECO:0000259" key="3">
    <source>
        <dbReference type="PROSITE" id="PS51025"/>
    </source>
</evidence>
<dbReference type="InterPro" id="IPR052225">
    <property type="entry name" value="Ser/Arg_repetitive_matrix"/>
</dbReference>
<sequence length="418" mass="48836">MGDGGFFKGTSAGQDTRFSDKHQKLMRSMKFPKVYSQKVDMKKVSMEVIRGWMVRRIRELLGIDDEVVIEYALGMLQEEVPDPKSMQINLQGFLDKNSQVFVLELWNLLLDAQTSLGGIPRVFIEEKKAELLSSRANKEADLASVRTQEDKEKAVADEIRRKAMEIRQASRPNAASFDNSTSGTSGRRESQAREERPSDRHNRDESSRDRRRDSRDYDPRDRHREHRDYRRERSRSRDAYAGRRNDRYRESSRDRSRDRSIDRQRHGRGRRDYDDRRDSRRRSRSRDYRRDDARRSHYKDARDRSRSGDRNRRGSLDGGHKRKRTPSRSRSRSREGKRDPPARSSRSRSRTPTTKNVRSTSPESSGAPSNGSSGTVTSEAPIDSISLENKLREQLLRERVMHSMMKRKSIDSTKDENL</sequence>
<accession>A0A9P5SEF3</accession>
<keyword evidence="1" id="KW-0507">mRNA processing</keyword>
<proteinExistence type="predicted"/>
<name>A0A9P5SEF3_9FUNG</name>
<feature type="domain" description="PWI" evidence="3">
    <location>
        <begin position="28"/>
        <end position="126"/>
    </location>
</feature>
<dbReference type="InterPro" id="IPR036483">
    <property type="entry name" value="PWI_dom_sf"/>
</dbReference>
<evidence type="ECO:0000256" key="2">
    <source>
        <dbReference type="SAM" id="MobiDB-lite"/>
    </source>
</evidence>
<gene>
    <name evidence="4" type="ORF">BG006_011225</name>
</gene>
<dbReference type="Proteomes" id="UP000696485">
    <property type="component" value="Unassembled WGS sequence"/>
</dbReference>
<evidence type="ECO:0000313" key="4">
    <source>
        <dbReference type="EMBL" id="KAF9325275.1"/>
    </source>
</evidence>
<dbReference type="Pfam" id="PF01480">
    <property type="entry name" value="PWI"/>
    <property type="match status" value="1"/>
</dbReference>
<evidence type="ECO:0000313" key="5">
    <source>
        <dbReference type="Proteomes" id="UP000696485"/>
    </source>
</evidence>
<feature type="compositionally biased region" description="Basic residues" evidence="2">
    <location>
        <begin position="320"/>
        <end position="331"/>
    </location>
</feature>
<comment type="caution">
    <text evidence="4">The sequence shown here is derived from an EMBL/GenBank/DDBJ whole genome shotgun (WGS) entry which is preliminary data.</text>
</comment>
<dbReference type="SMART" id="SM00311">
    <property type="entry name" value="PWI"/>
    <property type="match status" value="1"/>
</dbReference>
<organism evidence="4 5">
    <name type="scientific">Podila minutissima</name>
    <dbReference type="NCBI Taxonomy" id="64525"/>
    <lineage>
        <taxon>Eukaryota</taxon>
        <taxon>Fungi</taxon>
        <taxon>Fungi incertae sedis</taxon>
        <taxon>Mucoromycota</taxon>
        <taxon>Mortierellomycotina</taxon>
        <taxon>Mortierellomycetes</taxon>
        <taxon>Mortierellales</taxon>
        <taxon>Mortierellaceae</taxon>
        <taxon>Podila</taxon>
    </lineage>
</organism>
<dbReference type="AlphaFoldDB" id="A0A9P5SEF3"/>
<protein>
    <recommendedName>
        <fullName evidence="3">PWI domain-containing protein</fullName>
    </recommendedName>
</protein>
<feature type="compositionally biased region" description="Basic and acidic residues" evidence="2">
    <location>
        <begin position="285"/>
        <end position="319"/>
    </location>
</feature>
<feature type="compositionally biased region" description="Polar residues" evidence="2">
    <location>
        <begin position="170"/>
        <end position="185"/>
    </location>
</feature>
<feature type="region of interest" description="Disordered" evidence="2">
    <location>
        <begin position="165"/>
        <end position="387"/>
    </location>
</feature>
<dbReference type="PANTHER" id="PTHR23148:SF0">
    <property type="entry name" value="SERINE_ARGININE REPETITIVE MATRIX PROTEIN 1"/>
    <property type="match status" value="1"/>
</dbReference>
<evidence type="ECO:0000256" key="1">
    <source>
        <dbReference type="ARBA" id="ARBA00022664"/>
    </source>
</evidence>
<dbReference type="GO" id="GO:0003723">
    <property type="term" value="F:RNA binding"/>
    <property type="evidence" value="ECO:0007669"/>
    <property type="project" value="TreeGrafter"/>
</dbReference>
<dbReference type="GO" id="GO:0005681">
    <property type="term" value="C:spliceosomal complex"/>
    <property type="evidence" value="ECO:0007669"/>
    <property type="project" value="TreeGrafter"/>
</dbReference>